<feature type="domain" description="NAD-dependent epimerase/dehydratase" evidence="1">
    <location>
        <begin position="4"/>
        <end position="166"/>
    </location>
</feature>
<protein>
    <submittedName>
        <fullName evidence="2">Nucleoside-diphosphate-sugar epimerase</fullName>
    </submittedName>
</protein>
<dbReference type="PATRIC" id="fig|1028801.3.peg.3930"/>
<dbReference type="PANTHER" id="PTHR43245:SF55">
    <property type="entry name" value="NAD(P)-BINDING DOMAIN-CONTAINING PROTEIN"/>
    <property type="match status" value="1"/>
</dbReference>
<reference evidence="3" key="1">
    <citation type="journal article" date="2014" name="BMC Genomics">
        <title>Genome sequencing of two Neorhizobium galegae strains reveals a noeT gene responsible for the unusual acetylation of the nodulation factors.</title>
        <authorList>
            <person name="Osterman J."/>
            <person name="Marsh J."/>
            <person name="Laine P.K."/>
            <person name="Zeng Z."/>
            <person name="Alatalo E."/>
            <person name="Sullivan J.T."/>
            <person name="Young J.P."/>
            <person name="Thomas-Oates J."/>
            <person name="Paulin L."/>
            <person name="Lindstrom K."/>
        </authorList>
    </citation>
    <scope>NUCLEOTIDE SEQUENCE [LARGE SCALE GENOMIC DNA]</scope>
    <source>
        <strain evidence="3">HAMBI 1141</strain>
    </source>
</reference>
<dbReference type="Proteomes" id="UP000028186">
    <property type="component" value="Chromosome I"/>
</dbReference>
<dbReference type="InterPro" id="IPR050177">
    <property type="entry name" value="Lipid_A_modif_metabolic_enz"/>
</dbReference>
<dbReference type="EMBL" id="HG938355">
    <property type="protein sequence ID" value="CDN56182.1"/>
    <property type="molecule type" value="Genomic_DNA"/>
</dbReference>
<dbReference type="AlphaFoldDB" id="A0A068TCD6"/>
<dbReference type="Pfam" id="PF01370">
    <property type="entry name" value="Epimerase"/>
    <property type="match status" value="1"/>
</dbReference>
<dbReference type="InterPro" id="IPR001509">
    <property type="entry name" value="Epimerase_deHydtase"/>
</dbReference>
<name>A0A068TCD6_NEOGA</name>
<evidence type="ECO:0000313" key="3">
    <source>
        <dbReference type="Proteomes" id="UP000028186"/>
    </source>
</evidence>
<dbReference type="HOGENOM" id="CLU_852246_0_0_5"/>
<evidence type="ECO:0000313" key="2">
    <source>
        <dbReference type="EMBL" id="CDN56182.1"/>
    </source>
</evidence>
<dbReference type="KEGG" id="ngl:RG1141_CH38550"/>
<accession>A0A068TCD6</accession>
<dbReference type="Gene3D" id="3.40.50.720">
    <property type="entry name" value="NAD(P)-binding Rossmann-like Domain"/>
    <property type="match status" value="1"/>
</dbReference>
<organism evidence="2 3">
    <name type="scientific">Neorhizobium galegae bv. officinalis bv. officinalis str. HAMBI 1141</name>
    <dbReference type="NCBI Taxonomy" id="1028801"/>
    <lineage>
        <taxon>Bacteria</taxon>
        <taxon>Pseudomonadati</taxon>
        <taxon>Pseudomonadota</taxon>
        <taxon>Alphaproteobacteria</taxon>
        <taxon>Hyphomicrobiales</taxon>
        <taxon>Rhizobiaceae</taxon>
        <taxon>Rhizobium/Agrobacterium group</taxon>
        <taxon>Neorhizobium</taxon>
    </lineage>
</organism>
<sequence>MKLLVTGGTGKVGQAFLPAFLSDLRFADWEVAALCNNRTVMPADRLSVVAGSMSNPAVVAGAMQGVSHVIHMAAVKETPGQIFDVALKGLFLLLDAFRKSDTARQFILLSGDCTVGHIFQRYDEPITEASARRAYKGCYALTKTLEEVMLEQFGIQYGVNWTTLRAPWIMEKDDFRFALALGDDQFGGPSWAELIDADALEECRKGGYAPVMRDAGGDYLRRNFVHVDDLVGAILAAIDNPHATGQLFNISMDQPVDYGDLGARLAARHGLRPIEIDTPFHSNWLDNSKARMLLGWAPQVDLEQMIDRAWRYERADNDPRIVWYPG</sequence>
<evidence type="ECO:0000259" key="1">
    <source>
        <dbReference type="Pfam" id="PF01370"/>
    </source>
</evidence>
<dbReference type="InterPro" id="IPR036291">
    <property type="entry name" value="NAD(P)-bd_dom_sf"/>
</dbReference>
<dbReference type="PANTHER" id="PTHR43245">
    <property type="entry name" value="BIFUNCTIONAL POLYMYXIN RESISTANCE PROTEIN ARNA"/>
    <property type="match status" value="1"/>
</dbReference>
<proteinExistence type="predicted"/>
<dbReference type="eggNOG" id="COG0451">
    <property type="taxonomic scope" value="Bacteria"/>
</dbReference>
<gene>
    <name evidence="2" type="ORF">RG1141_CH38550</name>
</gene>
<dbReference type="RefSeq" id="WP_038547042.1">
    <property type="nucleotide sequence ID" value="NZ_HG938355.1"/>
</dbReference>
<dbReference type="SUPFAM" id="SSF51735">
    <property type="entry name" value="NAD(P)-binding Rossmann-fold domains"/>
    <property type="match status" value="1"/>
</dbReference>